<dbReference type="Pfam" id="PF02517">
    <property type="entry name" value="Rce1-like"/>
    <property type="match status" value="1"/>
</dbReference>
<proteinExistence type="predicted"/>
<name>A0AB33T682_9MYCO</name>
<feature type="transmembrane region" description="Helical" evidence="1">
    <location>
        <begin position="90"/>
        <end position="109"/>
    </location>
</feature>
<dbReference type="GO" id="GO:0004175">
    <property type="term" value="F:endopeptidase activity"/>
    <property type="evidence" value="ECO:0007669"/>
    <property type="project" value="UniProtKB-ARBA"/>
</dbReference>
<sequence length="294" mass="31302">MFRLTRRCGHCHSWLLARAQNCVVIGMDTTGSHSELGQQDRRYSGPVPTQTPAAVAPLHGLRDVRTYIDIAVVVAVLVATNLIAHFTTPWANFVVVPIAAIGLLALIRYRGHSWAELGLGRDHWRSGAKYAAVAVVIVGAVIGIGLLLPITRPMFLNSSYATTVSGALLASFVLIPLQTVIPEELAFRGVLHGTMARAWGFRGVAAVGSLLFGFWHIATSLGLTTGNVGLTRLLGVGLWAQIAGVAGAVVATAIAGFVFTWLRRRSGSLLAPIALHWSLNGMGVLAAVLVWHLI</sequence>
<feature type="transmembrane region" description="Helical" evidence="1">
    <location>
        <begin position="269"/>
        <end position="293"/>
    </location>
</feature>
<dbReference type="GO" id="GO:0080120">
    <property type="term" value="P:CAAX-box protein maturation"/>
    <property type="evidence" value="ECO:0007669"/>
    <property type="project" value="UniProtKB-ARBA"/>
</dbReference>
<feature type="transmembrane region" description="Helical" evidence="1">
    <location>
        <begin position="160"/>
        <end position="178"/>
    </location>
</feature>
<dbReference type="Proteomes" id="UP000038487">
    <property type="component" value="Unassembled WGS sequence"/>
</dbReference>
<dbReference type="InterPro" id="IPR003675">
    <property type="entry name" value="Rce1/LyrA-like_dom"/>
</dbReference>
<evidence type="ECO:0000259" key="2">
    <source>
        <dbReference type="Pfam" id="PF02517"/>
    </source>
</evidence>
<feature type="transmembrane region" description="Helical" evidence="1">
    <location>
        <begin position="130"/>
        <end position="148"/>
    </location>
</feature>
<evidence type="ECO:0000256" key="1">
    <source>
        <dbReference type="SAM" id="Phobius"/>
    </source>
</evidence>
<feature type="transmembrane region" description="Helical" evidence="1">
    <location>
        <begin position="238"/>
        <end position="262"/>
    </location>
</feature>
<gene>
    <name evidence="3" type="ORF">ERS075527_01992</name>
</gene>
<keyword evidence="1" id="KW-0812">Transmembrane</keyword>
<feature type="transmembrane region" description="Helical" evidence="1">
    <location>
        <begin position="66"/>
        <end position="84"/>
    </location>
</feature>
<evidence type="ECO:0000313" key="4">
    <source>
        <dbReference type="Proteomes" id="UP000038487"/>
    </source>
</evidence>
<evidence type="ECO:0000313" key="3">
    <source>
        <dbReference type="EMBL" id="CPT25097.1"/>
    </source>
</evidence>
<feature type="domain" description="CAAX prenyl protease 2/Lysostaphin resistance protein A-like" evidence="2">
    <location>
        <begin position="168"/>
        <end position="282"/>
    </location>
</feature>
<comment type="caution">
    <text evidence="3">The sequence shown here is derived from an EMBL/GenBank/DDBJ whole genome shotgun (WGS) entry which is preliminary data.</text>
</comment>
<dbReference type="AlphaFoldDB" id="A0AB33T682"/>
<accession>A0AB33T682</accession>
<organism evidence="3 4">
    <name type="scientific">Mycobacteroides abscessus</name>
    <dbReference type="NCBI Taxonomy" id="36809"/>
    <lineage>
        <taxon>Bacteria</taxon>
        <taxon>Bacillati</taxon>
        <taxon>Actinomycetota</taxon>
        <taxon>Actinomycetes</taxon>
        <taxon>Mycobacteriales</taxon>
        <taxon>Mycobacteriaceae</taxon>
        <taxon>Mycobacteroides</taxon>
    </lineage>
</organism>
<reference evidence="3 4" key="1">
    <citation type="submission" date="2015-03" db="EMBL/GenBank/DDBJ databases">
        <authorList>
            <consortium name="Pathogen Informatics"/>
            <person name="Murphy D."/>
        </authorList>
    </citation>
    <scope>NUCLEOTIDE SEQUENCE [LARGE SCALE GENOMIC DNA]</scope>
    <source>
        <strain evidence="3 4">PAP036</strain>
    </source>
</reference>
<feature type="transmembrane region" description="Helical" evidence="1">
    <location>
        <begin position="199"/>
        <end position="218"/>
    </location>
</feature>
<keyword evidence="1" id="KW-0472">Membrane</keyword>
<dbReference type="EMBL" id="CSUW01000004">
    <property type="protein sequence ID" value="CPT25097.1"/>
    <property type="molecule type" value="Genomic_DNA"/>
</dbReference>
<keyword evidence="1" id="KW-1133">Transmembrane helix</keyword>
<protein>
    <recommendedName>
        <fullName evidence="2">CAAX prenyl protease 2/Lysostaphin resistance protein A-like domain-containing protein</fullName>
    </recommendedName>
</protein>